<evidence type="ECO:0000313" key="2">
    <source>
        <dbReference type="EMBL" id="CAD8144432.1"/>
    </source>
</evidence>
<evidence type="ECO:0000256" key="1">
    <source>
        <dbReference type="SAM" id="Phobius"/>
    </source>
</evidence>
<gene>
    <name evidence="2" type="ORF">PPENT_87.1.T0130226</name>
</gene>
<reference evidence="2" key="1">
    <citation type="submission" date="2021-01" db="EMBL/GenBank/DDBJ databases">
        <authorList>
            <consortium name="Genoscope - CEA"/>
            <person name="William W."/>
        </authorList>
    </citation>
    <scope>NUCLEOTIDE SEQUENCE</scope>
</reference>
<accession>A0A8S1T192</accession>
<name>A0A8S1T192_9CILI</name>
<dbReference type="Proteomes" id="UP000689195">
    <property type="component" value="Unassembled WGS sequence"/>
</dbReference>
<evidence type="ECO:0000313" key="3">
    <source>
        <dbReference type="Proteomes" id="UP000689195"/>
    </source>
</evidence>
<dbReference type="EMBL" id="CAJJDO010000013">
    <property type="protein sequence ID" value="CAD8144432.1"/>
    <property type="molecule type" value="Genomic_DNA"/>
</dbReference>
<keyword evidence="1" id="KW-1133">Transmembrane helix</keyword>
<organism evidence="2 3">
    <name type="scientific">Paramecium pentaurelia</name>
    <dbReference type="NCBI Taxonomy" id="43138"/>
    <lineage>
        <taxon>Eukaryota</taxon>
        <taxon>Sar</taxon>
        <taxon>Alveolata</taxon>
        <taxon>Ciliophora</taxon>
        <taxon>Intramacronucleata</taxon>
        <taxon>Oligohymenophorea</taxon>
        <taxon>Peniculida</taxon>
        <taxon>Parameciidae</taxon>
        <taxon>Paramecium</taxon>
    </lineage>
</organism>
<keyword evidence="1" id="KW-0812">Transmembrane</keyword>
<dbReference type="OrthoDB" id="10335915at2759"/>
<protein>
    <submittedName>
        <fullName evidence="2">Uncharacterized protein</fullName>
    </submittedName>
</protein>
<proteinExistence type="predicted"/>
<feature type="transmembrane region" description="Helical" evidence="1">
    <location>
        <begin position="50"/>
        <end position="69"/>
    </location>
</feature>
<dbReference type="AlphaFoldDB" id="A0A8S1T192"/>
<keyword evidence="1" id="KW-0472">Membrane</keyword>
<comment type="caution">
    <text evidence="2">The sequence shown here is derived from an EMBL/GenBank/DDBJ whole genome shotgun (WGS) entry which is preliminary data.</text>
</comment>
<keyword evidence="3" id="KW-1185">Reference proteome</keyword>
<sequence>MNNLKYQTVGTIINANILKRKLLKRYQITEIDPLQKPYKQRALKIKAKNYFYLVSVATYTLIMIDIKYIKKQQYLIFLSNFLVIIRTPKIKAPESAKEIIKKICYPSIKYIVKKQKLKSIMTISMMRKQCNLYLLISISYKSSQSQFANLKVHRLNSNLFIIITTN</sequence>